<dbReference type="PANTHER" id="PTHR33121:SF76">
    <property type="entry name" value="SIGNALING PROTEIN"/>
    <property type="match status" value="1"/>
</dbReference>
<evidence type="ECO:0000313" key="3">
    <source>
        <dbReference type="Proteomes" id="UP000612282"/>
    </source>
</evidence>
<organism evidence="2 3">
    <name type="scientific">Actinoplanes couchii</name>
    <dbReference type="NCBI Taxonomy" id="403638"/>
    <lineage>
        <taxon>Bacteria</taxon>
        <taxon>Bacillati</taxon>
        <taxon>Actinomycetota</taxon>
        <taxon>Actinomycetes</taxon>
        <taxon>Micromonosporales</taxon>
        <taxon>Micromonosporaceae</taxon>
        <taxon>Actinoplanes</taxon>
    </lineage>
</organism>
<dbReference type="PROSITE" id="PS50883">
    <property type="entry name" value="EAL"/>
    <property type="match status" value="1"/>
</dbReference>
<sequence length="247" mass="25988">MLQPIVDLASGAVVGVEALARGPAGTPLQLSPDRLFAAAAHAGLLGAMDMLCAERGLEAALMMRKPPPLVFLNAEPAVVDQPLSANLRALLFSGLPFRVVTEFTERALPTVPAALLDIAGISHPLGNAIALDDVGADPMSLAFLPLVDPAVIKLDMHLLRHPSAVVTAEICSMVSTTARRTGARIIAEGIETAADIMTARSLGAYWGQGWHFGRPAPPADLYLDDVATTDGLRPCPPWLASTRRKLV</sequence>
<evidence type="ECO:0000259" key="1">
    <source>
        <dbReference type="PROSITE" id="PS50883"/>
    </source>
</evidence>
<dbReference type="CDD" id="cd01948">
    <property type="entry name" value="EAL"/>
    <property type="match status" value="1"/>
</dbReference>
<dbReference type="InterPro" id="IPR050706">
    <property type="entry name" value="Cyclic-di-GMP_PDE-like"/>
</dbReference>
<proteinExistence type="predicted"/>
<reference evidence="2 3" key="1">
    <citation type="submission" date="2021-01" db="EMBL/GenBank/DDBJ databases">
        <title>Whole genome shotgun sequence of Actinoplanes couchii NBRC 106145.</title>
        <authorList>
            <person name="Komaki H."/>
            <person name="Tamura T."/>
        </authorList>
    </citation>
    <scope>NUCLEOTIDE SEQUENCE [LARGE SCALE GENOMIC DNA]</scope>
    <source>
        <strain evidence="2 3">NBRC 106145</strain>
    </source>
</reference>
<dbReference type="PANTHER" id="PTHR33121">
    <property type="entry name" value="CYCLIC DI-GMP PHOSPHODIESTERASE PDEF"/>
    <property type="match status" value="1"/>
</dbReference>
<keyword evidence="3" id="KW-1185">Reference proteome</keyword>
<accession>A0ABQ3XTA8</accession>
<dbReference type="Gene3D" id="3.20.20.450">
    <property type="entry name" value="EAL domain"/>
    <property type="match status" value="1"/>
</dbReference>
<dbReference type="RefSeq" id="WP_203809922.1">
    <property type="nucleotide sequence ID" value="NZ_BAAAQE010000058.1"/>
</dbReference>
<evidence type="ECO:0000313" key="2">
    <source>
        <dbReference type="EMBL" id="GID61698.1"/>
    </source>
</evidence>
<dbReference type="Proteomes" id="UP000612282">
    <property type="component" value="Unassembled WGS sequence"/>
</dbReference>
<dbReference type="SUPFAM" id="SSF141868">
    <property type="entry name" value="EAL domain-like"/>
    <property type="match status" value="1"/>
</dbReference>
<dbReference type="InterPro" id="IPR001633">
    <property type="entry name" value="EAL_dom"/>
</dbReference>
<dbReference type="Pfam" id="PF00563">
    <property type="entry name" value="EAL"/>
    <property type="match status" value="1"/>
</dbReference>
<protein>
    <recommendedName>
        <fullName evidence="1">EAL domain-containing protein</fullName>
    </recommendedName>
</protein>
<gene>
    <name evidence="2" type="ORF">Aco03nite_101020</name>
</gene>
<feature type="domain" description="EAL" evidence="1">
    <location>
        <begin position="1"/>
        <end position="229"/>
    </location>
</feature>
<comment type="caution">
    <text evidence="2">The sequence shown here is derived from an EMBL/GenBank/DDBJ whole genome shotgun (WGS) entry which is preliminary data.</text>
</comment>
<name>A0ABQ3XTA8_9ACTN</name>
<dbReference type="InterPro" id="IPR035919">
    <property type="entry name" value="EAL_sf"/>
</dbReference>
<dbReference type="SMART" id="SM00052">
    <property type="entry name" value="EAL"/>
    <property type="match status" value="1"/>
</dbReference>
<dbReference type="EMBL" id="BOMG01000134">
    <property type="protein sequence ID" value="GID61698.1"/>
    <property type="molecule type" value="Genomic_DNA"/>
</dbReference>